<name>A0A518HQT3_9BACT</name>
<dbReference type="EMBL" id="CP037423">
    <property type="protein sequence ID" value="QDV43216.1"/>
    <property type="molecule type" value="Genomic_DNA"/>
</dbReference>
<keyword evidence="3" id="KW-1185">Reference proteome</keyword>
<organism evidence="2 3">
    <name type="scientific">Stieleria neptunia</name>
    <dbReference type="NCBI Taxonomy" id="2527979"/>
    <lineage>
        <taxon>Bacteria</taxon>
        <taxon>Pseudomonadati</taxon>
        <taxon>Planctomycetota</taxon>
        <taxon>Planctomycetia</taxon>
        <taxon>Pirellulales</taxon>
        <taxon>Pirellulaceae</taxon>
        <taxon>Stieleria</taxon>
    </lineage>
</organism>
<dbReference type="AlphaFoldDB" id="A0A518HQT3"/>
<dbReference type="Gene3D" id="3.90.1570.10">
    <property type="entry name" value="tt1808, chain A"/>
    <property type="match status" value="1"/>
</dbReference>
<reference evidence="2 3" key="1">
    <citation type="submission" date="2019-03" db="EMBL/GenBank/DDBJ databases">
        <title>Deep-cultivation of Planctomycetes and their phenomic and genomic characterization uncovers novel biology.</title>
        <authorList>
            <person name="Wiegand S."/>
            <person name="Jogler M."/>
            <person name="Boedeker C."/>
            <person name="Pinto D."/>
            <person name="Vollmers J."/>
            <person name="Rivas-Marin E."/>
            <person name="Kohn T."/>
            <person name="Peeters S.H."/>
            <person name="Heuer A."/>
            <person name="Rast P."/>
            <person name="Oberbeckmann S."/>
            <person name="Bunk B."/>
            <person name="Jeske O."/>
            <person name="Meyerdierks A."/>
            <person name="Storesund J.E."/>
            <person name="Kallscheuer N."/>
            <person name="Luecker S."/>
            <person name="Lage O.M."/>
            <person name="Pohl T."/>
            <person name="Merkel B.J."/>
            <person name="Hornburger P."/>
            <person name="Mueller R.-W."/>
            <person name="Bruemmer F."/>
            <person name="Labrenz M."/>
            <person name="Spormann A.M."/>
            <person name="Op den Camp H."/>
            <person name="Overmann J."/>
            <person name="Amann R."/>
            <person name="Jetten M.S.M."/>
            <person name="Mascher T."/>
            <person name="Medema M.H."/>
            <person name="Devos D.P."/>
            <person name="Kaster A.-K."/>
            <person name="Ovreas L."/>
            <person name="Rohde M."/>
            <person name="Galperin M.Y."/>
            <person name="Jogler C."/>
        </authorList>
    </citation>
    <scope>NUCLEOTIDE SEQUENCE [LARGE SCALE GENOMIC DNA]</scope>
    <source>
        <strain evidence="2 3">Enr13</strain>
    </source>
</reference>
<dbReference type="InterPro" id="IPR012296">
    <property type="entry name" value="Nuclease_put_TT1808"/>
</dbReference>
<dbReference type="RefSeq" id="WP_145387146.1">
    <property type="nucleotide sequence ID" value="NZ_CP037423.1"/>
</dbReference>
<gene>
    <name evidence="2" type="ORF">Enr13x_30710</name>
</gene>
<dbReference type="OrthoDB" id="291316at2"/>
<dbReference type="CDD" id="cd06260">
    <property type="entry name" value="DUF820-like"/>
    <property type="match status" value="1"/>
</dbReference>
<evidence type="ECO:0000259" key="1">
    <source>
        <dbReference type="Pfam" id="PF05685"/>
    </source>
</evidence>
<dbReference type="SUPFAM" id="SSF52980">
    <property type="entry name" value="Restriction endonuclease-like"/>
    <property type="match status" value="1"/>
</dbReference>
<sequence length="178" mass="20182">MSQPSSLPHYTYGDYCQWQGDWELHQGIPIAMTPSPFGRHQVLVTRLAWLIQSDIEANSCDCQAIVDLDWVVSDDTVVRPDLLVVCGEIPDRHLQSLPSLVIEVLSPSTRTNDLGYKRELYQREQVPHYLIVDTEKSSVTQMALQDGHYISHTIETATLTVNLADDCTITVDLQKLFR</sequence>
<dbReference type="Pfam" id="PF05685">
    <property type="entry name" value="Uma2"/>
    <property type="match status" value="1"/>
</dbReference>
<evidence type="ECO:0000313" key="2">
    <source>
        <dbReference type="EMBL" id="QDV43216.1"/>
    </source>
</evidence>
<dbReference type="InterPro" id="IPR008538">
    <property type="entry name" value="Uma2"/>
</dbReference>
<accession>A0A518HQT3</accession>
<protein>
    <recommendedName>
        <fullName evidence="1">Putative restriction endonuclease domain-containing protein</fullName>
    </recommendedName>
</protein>
<dbReference type="Proteomes" id="UP000319004">
    <property type="component" value="Chromosome"/>
</dbReference>
<evidence type="ECO:0000313" key="3">
    <source>
        <dbReference type="Proteomes" id="UP000319004"/>
    </source>
</evidence>
<proteinExistence type="predicted"/>
<dbReference type="KEGG" id="snep:Enr13x_30710"/>
<dbReference type="PANTHER" id="PTHR36558:SF1">
    <property type="entry name" value="RESTRICTION ENDONUCLEASE DOMAIN-CONTAINING PROTEIN-RELATED"/>
    <property type="match status" value="1"/>
</dbReference>
<dbReference type="InterPro" id="IPR011335">
    <property type="entry name" value="Restrct_endonuc-II-like"/>
</dbReference>
<dbReference type="PANTHER" id="PTHR36558">
    <property type="entry name" value="GLR1098 PROTEIN"/>
    <property type="match status" value="1"/>
</dbReference>
<feature type="domain" description="Putative restriction endonuclease" evidence="1">
    <location>
        <begin position="14"/>
        <end position="161"/>
    </location>
</feature>